<sequence>MSDDPQHPSPVRQWPAPDGPRQVWMLDLDEDDRPILAHAVAGTERGGQVTITACGRRETAESHPRGWWNLRPGELPLADHAIHCSPQRH</sequence>
<proteinExistence type="predicted"/>
<organism evidence="2 3">
    <name type="scientific">Paractinoplanes deccanensis</name>
    <dbReference type="NCBI Taxonomy" id="113561"/>
    <lineage>
        <taxon>Bacteria</taxon>
        <taxon>Bacillati</taxon>
        <taxon>Actinomycetota</taxon>
        <taxon>Actinomycetes</taxon>
        <taxon>Micromonosporales</taxon>
        <taxon>Micromonosporaceae</taxon>
        <taxon>Paractinoplanes</taxon>
    </lineage>
</organism>
<accession>A0ABQ3Y0F8</accession>
<dbReference type="Proteomes" id="UP000609879">
    <property type="component" value="Unassembled WGS sequence"/>
</dbReference>
<dbReference type="RefSeq" id="WP_203761387.1">
    <property type="nucleotide sequence ID" value="NZ_BAAABO010000029.1"/>
</dbReference>
<keyword evidence="3" id="KW-1185">Reference proteome</keyword>
<evidence type="ECO:0000313" key="3">
    <source>
        <dbReference type="Proteomes" id="UP000609879"/>
    </source>
</evidence>
<evidence type="ECO:0000256" key="1">
    <source>
        <dbReference type="SAM" id="MobiDB-lite"/>
    </source>
</evidence>
<name>A0ABQ3Y0F8_9ACTN</name>
<dbReference type="EMBL" id="BOMI01000033">
    <property type="protein sequence ID" value="GID73469.1"/>
    <property type="molecule type" value="Genomic_DNA"/>
</dbReference>
<comment type="caution">
    <text evidence="2">The sequence shown here is derived from an EMBL/GenBank/DDBJ whole genome shotgun (WGS) entry which is preliminary data.</text>
</comment>
<gene>
    <name evidence="2" type="ORF">Ade02nite_21100</name>
</gene>
<evidence type="ECO:0000313" key="2">
    <source>
        <dbReference type="EMBL" id="GID73469.1"/>
    </source>
</evidence>
<feature type="region of interest" description="Disordered" evidence="1">
    <location>
        <begin position="1"/>
        <end position="21"/>
    </location>
</feature>
<protein>
    <submittedName>
        <fullName evidence="2">Uncharacterized protein</fullName>
    </submittedName>
</protein>
<reference evidence="2 3" key="1">
    <citation type="submission" date="2021-01" db="EMBL/GenBank/DDBJ databases">
        <title>Whole genome shotgun sequence of Actinoplanes deccanensis NBRC 13994.</title>
        <authorList>
            <person name="Komaki H."/>
            <person name="Tamura T."/>
        </authorList>
    </citation>
    <scope>NUCLEOTIDE SEQUENCE [LARGE SCALE GENOMIC DNA]</scope>
    <source>
        <strain evidence="2 3">NBRC 13994</strain>
    </source>
</reference>